<reference evidence="2" key="1">
    <citation type="submission" date="2010-08" db="EMBL/GenBank/DDBJ databases">
        <authorList>
            <consortium name="Caenorhabditis japonica Sequencing Consortium"/>
            <person name="Wilson R.K."/>
        </authorList>
    </citation>
    <scope>NUCLEOTIDE SEQUENCE [LARGE SCALE GENOMIC DNA]</scope>
    <source>
        <strain evidence="2">DF5081</strain>
    </source>
</reference>
<evidence type="ECO:0000313" key="1">
    <source>
        <dbReference type="EnsemblMetazoa" id="CJA32583.1"/>
    </source>
</evidence>
<sequence>MELILALVHDPRSVTGAPNMDHNGRVHVGFVDVFAKIDL</sequence>
<evidence type="ECO:0000313" key="2">
    <source>
        <dbReference type="Proteomes" id="UP000005237"/>
    </source>
</evidence>
<dbReference type="AlphaFoldDB" id="A0A8R1IJC1"/>
<accession>A0A8R1IJC1</accession>
<dbReference type="EnsemblMetazoa" id="CJA32583.1">
    <property type="protein sequence ID" value="CJA32583.1"/>
    <property type="gene ID" value="WBGene00208430"/>
</dbReference>
<reference evidence="1" key="2">
    <citation type="submission" date="2022-06" db="UniProtKB">
        <authorList>
            <consortium name="EnsemblMetazoa"/>
        </authorList>
    </citation>
    <scope>IDENTIFICATION</scope>
    <source>
        <strain evidence="1">DF5081</strain>
    </source>
</reference>
<keyword evidence="2" id="KW-1185">Reference proteome</keyword>
<protein>
    <submittedName>
        <fullName evidence="1">Uncharacterized protein</fullName>
    </submittedName>
</protein>
<dbReference type="Proteomes" id="UP000005237">
    <property type="component" value="Unassembled WGS sequence"/>
</dbReference>
<organism evidence="1 2">
    <name type="scientific">Caenorhabditis japonica</name>
    <dbReference type="NCBI Taxonomy" id="281687"/>
    <lineage>
        <taxon>Eukaryota</taxon>
        <taxon>Metazoa</taxon>
        <taxon>Ecdysozoa</taxon>
        <taxon>Nematoda</taxon>
        <taxon>Chromadorea</taxon>
        <taxon>Rhabditida</taxon>
        <taxon>Rhabditina</taxon>
        <taxon>Rhabditomorpha</taxon>
        <taxon>Rhabditoidea</taxon>
        <taxon>Rhabditidae</taxon>
        <taxon>Peloderinae</taxon>
        <taxon>Caenorhabditis</taxon>
    </lineage>
</organism>
<name>A0A8R1IJC1_CAEJA</name>
<proteinExistence type="predicted"/>